<dbReference type="EMBL" id="JAWDJX010000026">
    <property type="protein sequence ID" value="KAK3051384.1"/>
    <property type="molecule type" value="Genomic_DNA"/>
</dbReference>
<dbReference type="PANTHER" id="PTHR42085:SF2">
    <property type="entry name" value="F-BOX DOMAIN-CONTAINING PROTEIN"/>
    <property type="match status" value="1"/>
</dbReference>
<dbReference type="InterPro" id="IPR038883">
    <property type="entry name" value="AN11006-like"/>
</dbReference>
<evidence type="ECO:0000313" key="2">
    <source>
        <dbReference type="EMBL" id="KAK3051384.1"/>
    </source>
</evidence>
<dbReference type="PANTHER" id="PTHR42085">
    <property type="entry name" value="F-BOX DOMAIN-CONTAINING PROTEIN"/>
    <property type="match status" value="1"/>
</dbReference>
<comment type="caution">
    <text evidence="2">The sequence shown here is derived from an EMBL/GenBank/DDBJ whole genome shotgun (WGS) entry which is preliminary data.</text>
</comment>
<feature type="compositionally biased region" description="Low complexity" evidence="1">
    <location>
        <begin position="29"/>
        <end position="39"/>
    </location>
</feature>
<dbReference type="AlphaFoldDB" id="A0AAJ0G6Z5"/>
<proteinExistence type="predicted"/>
<gene>
    <name evidence="2" type="ORF">LTR09_007407</name>
</gene>
<feature type="compositionally biased region" description="Basic and acidic residues" evidence="1">
    <location>
        <begin position="1"/>
        <end position="28"/>
    </location>
</feature>
<dbReference type="Proteomes" id="UP001271007">
    <property type="component" value="Unassembled WGS sequence"/>
</dbReference>
<feature type="region of interest" description="Disordered" evidence="1">
    <location>
        <begin position="1"/>
        <end position="40"/>
    </location>
</feature>
<name>A0AAJ0G6Z5_9PEZI</name>
<evidence type="ECO:0000313" key="3">
    <source>
        <dbReference type="Proteomes" id="UP001271007"/>
    </source>
</evidence>
<sequence length="206" mass="23891">MEKRKRHEGDDDGREHAPEGLSKVHEKPQPQGLQELGGQDSHILRLPAELRNRIYFEVMVSPTPIAIDEENHSHPGLLQTSRQLRREAIKIYEENNSFRVDLEDLKFAPQPSHWVWHSYVEFSSNDTMSFDSCWPNLVEWLRLYHAGHTDITLTLDSLDVPLHHVMDFDLDALFTMVNTMRECSWVPVAKVVAAWQCAVEEAFYTV</sequence>
<reference evidence="2" key="1">
    <citation type="submission" date="2023-04" db="EMBL/GenBank/DDBJ databases">
        <title>Black Yeasts Isolated from many extreme environments.</title>
        <authorList>
            <person name="Coleine C."/>
            <person name="Stajich J.E."/>
            <person name="Selbmann L."/>
        </authorList>
    </citation>
    <scope>NUCLEOTIDE SEQUENCE</scope>
    <source>
        <strain evidence="2">CCFEE 5312</strain>
    </source>
</reference>
<organism evidence="2 3">
    <name type="scientific">Extremus antarcticus</name>
    <dbReference type="NCBI Taxonomy" id="702011"/>
    <lineage>
        <taxon>Eukaryota</taxon>
        <taxon>Fungi</taxon>
        <taxon>Dikarya</taxon>
        <taxon>Ascomycota</taxon>
        <taxon>Pezizomycotina</taxon>
        <taxon>Dothideomycetes</taxon>
        <taxon>Dothideomycetidae</taxon>
        <taxon>Mycosphaerellales</taxon>
        <taxon>Extremaceae</taxon>
        <taxon>Extremus</taxon>
    </lineage>
</organism>
<keyword evidence="3" id="KW-1185">Reference proteome</keyword>
<evidence type="ECO:0000256" key="1">
    <source>
        <dbReference type="SAM" id="MobiDB-lite"/>
    </source>
</evidence>
<accession>A0AAJ0G6Z5</accession>
<protein>
    <submittedName>
        <fullName evidence="2">Uncharacterized protein</fullName>
    </submittedName>
</protein>